<feature type="disulfide bond" evidence="15">
    <location>
        <begin position="19"/>
        <end position="25"/>
    </location>
</feature>
<keyword evidence="4 15" id="KW-1048">Host nucleus</keyword>
<dbReference type="GO" id="GO:0075521">
    <property type="term" value="P:microtubule-dependent intracellular transport of viral material towards nucleus"/>
    <property type="evidence" value="ECO:0007669"/>
    <property type="project" value="UniProtKB-UniRule"/>
</dbReference>
<evidence type="ECO:0000256" key="13">
    <source>
        <dbReference type="ARBA" id="ARBA00023157"/>
    </source>
</evidence>
<dbReference type="GO" id="GO:0019028">
    <property type="term" value="C:viral capsid"/>
    <property type="evidence" value="ECO:0007669"/>
    <property type="project" value="UniProtKB-UniRule"/>
</dbReference>
<keyword evidence="5 15" id="KW-0945">Host-virus interaction</keyword>
<comment type="similarity">
    <text evidence="15">Belongs to the papillomaviridae L2 protein family.</text>
</comment>
<dbReference type="Proteomes" id="UP000242725">
    <property type="component" value="Segment"/>
</dbReference>
<keyword evidence="14 15" id="KW-1160">Virus entry into host cell</keyword>
<comment type="subcellular location">
    <subcellularLocation>
        <location evidence="15">Virion</location>
    </subcellularLocation>
    <subcellularLocation>
        <location evidence="15">Host nucleus</location>
    </subcellularLocation>
</comment>
<comment type="subunit">
    <text evidence="15">Interacts with major capsid protein L1. Interacts with E2; this interaction inhibits E2 transcriptional activity but not the DNA replication function E2. Interacts with host HSPA8; this interaction is required for L2 nuclear translocation. Interacts with host importins KPNB2 and KPNB3. Forms a complex with importin alpha2-beta1 heterodimers via interaction with the importin alpha2 adapter. Interacts with host DYNLT1; this interaction is essential for virus intracellular transport during entry. Interacts (via C-terminus) with host retromer subunits VPS35 AND VPS29.</text>
</comment>
<keyword evidence="6" id="KW-1040">Host Golgi apparatus</keyword>
<evidence type="ECO:0000256" key="7">
    <source>
        <dbReference type="ARBA" id="ARBA00022844"/>
    </source>
</evidence>
<dbReference type="RefSeq" id="YP_009507289.1">
    <property type="nucleotide sequence ID" value="NC_038521.1"/>
</dbReference>
<evidence type="ECO:0000256" key="2">
    <source>
        <dbReference type="ARBA" id="ARBA00022553"/>
    </source>
</evidence>
<protein>
    <recommendedName>
        <fullName evidence="15">Minor capsid protein L2</fullName>
    </recommendedName>
</protein>
<keyword evidence="1 15" id="KW-1163">Viral penetration into host nucleus</keyword>
<dbReference type="HAMAP" id="MF_04003">
    <property type="entry name" value="PPV_L2"/>
    <property type="match status" value="1"/>
</dbReference>
<evidence type="ECO:0000256" key="12">
    <source>
        <dbReference type="ARBA" id="ARBA00023125"/>
    </source>
</evidence>
<evidence type="ECO:0000256" key="14">
    <source>
        <dbReference type="ARBA" id="ARBA00023296"/>
    </source>
</evidence>
<name>S4TH18_9PAPI</name>
<evidence type="ECO:0000256" key="1">
    <source>
        <dbReference type="ARBA" id="ARBA00022524"/>
    </source>
</evidence>
<keyword evidence="7 15" id="KW-0946">Virion</keyword>
<comment type="caution">
    <text evidence="15">Lacks conserved residue(s) required for the propagation of feature annotation.</text>
</comment>
<evidence type="ECO:0000256" key="10">
    <source>
        <dbReference type="ARBA" id="ARBA00023046"/>
    </source>
</evidence>
<accession>S4TH18</accession>
<organism evidence="16 17">
    <name type="scientific">Eidolon helvum papillomavirus 1</name>
    <dbReference type="NCBI Taxonomy" id="1163701"/>
    <lineage>
        <taxon>Viruses</taxon>
        <taxon>Monodnaviria</taxon>
        <taxon>Shotokuvirae</taxon>
        <taxon>Cossaviricota</taxon>
        <taxon>Papovaviricetes</taxon>
        <taxon>Zurhausenvirales</taxon>
        <taxon>Papillomaviridae</taxon>
        <taxon>Firstpapillomavirinae</taxon>
        <taxon>Dyoupsilonpapillomavirus</taxon>
        <taxon>Dyoupsilonpapillomavirus 1</taxon>
    </lineage>
</organism>
<dbReference type="Pfam" id="PF00513">
    <property type="entry name" value="Late_protein_L2"/>
    <property type="match status" value="1"/>
</dbReference>
<keyword evidence="10" id="KW-1039">Host endosome</keyword>
<keyword evidence="2 15" id="KW-0597">Phosphoprotein</keyword>
<evidence type="ECO:0000256" key="4">
    <source>
        <dbReference type="ARBA" id="ARBA00022562"/>
    </source>
</evidence>
<comment type="function">
    <text evidence="15">Minor protein of the capsid that localizes along the inner surface of the virion, within the central cavities beneath the L1 pentamers. Plays a role in capsid stabilization through interaction with the major capsid protein L1. Once the virion enters the host cell, L2 escorts the genomic DNA into the nucleus by promoting escape from the endosomal compartments and traffic through the host Golgi network. Mechanistically, the C-terminus of L2 possesses a cell-penetrating peptide that protudes from the host endosome, interacts with host cytoplasmic retromer cargo and thereby mediates the capsid delivery to the host trans-Golgi network. Plays a role through its interaction with host dynein in the intracellular microtubule-dependent transport of viral capsid toward the nucleus. Mediates the viral genome import into the nucleus through binding to host importins. Once within the nucleus, L2 localizes viral genomes to host PML bodies in order to activate early gene expression for establishment of infection. Later on, promotes late gene expression by interacting with the viral E2 protein and by inhibiting its transcriptional activation functions. During virion assembly, encapsidates the genome by direct interaction with the viral DNA.</text>
</comment>
<dbReference type="GO" id="GO:0043657">
    <property type="term" value="C:host cell"/>
    <property type="evidence" value="ECO:0007669"/>
    <property type="project" value="GOC"/>
</dbReference>
<dbReference type="EMBL" id="JX123128">
    <property type="protein sequence ID" value="AGB34180.1"/>
    <property type="molecule type" value="Genomic_DNA"/>
</dbReference>
<evidence type="ECO:0000256" key="8">
    <source>
        <dbReference type="ARBA" id="ARBA00022921"/>
    </source>
</evidence>
<dbReference type="KEGG" id="vg:37618243"/>
<dbReference type="GO" id="GO:0075732">
    <property type="term" value="P:viral penetration into host nucleus"/>
    <property type="evidence" value="ECO:0007669"/>
    <property type="project" value="UniProtKB-KW"/>
</dbReference>
<evidence type="ECO:0000313" key="17">
    <source>
        <dbReference type="Proteomes" id="UP000242725"/>
    </source>
</evidence>
<evidence type="ECO:0000256" key="3">
    <source>
        <dbReference type="ARBA" id="ARBA00022561"/>
    </source>
</evidence>
<comment type="PTM">
    <text evidence="15">Highly phosphorylated.</text>
</comment>
<keyword evidence="9 15" id="KW-1177">Microtubular inwards viral transport</keyword>
<evidence type="ECO:0000256" key="5">
    <source>
        <dbReference type="ARBA" id="ARBA00022581"/>
    </source>
</evidence>
<evidence type="ECO:0000256" key="11">
    <source>
        <dbReference type="ARBA" id="ARBA00023120"/>
    </source>
</evidence>
<evidence type="ECO:0000256" key="15">
    <source>
        <dbReference type="HAMAP-Rule" id="MF_04003"/>
    </source>
</evidence>
<dbReference type="InterPro" id="IPR000784">
    <property type="entry name" value="Late_L2"/>
</dbReference>
<proteinExistence type="inferred from homology"/>
<reference evidence="16 17" key="1">
    <citation type="submission" date="2012-05" db="EMBL/GenBank/DDBJ databases">
        <title>Uncovering papillomavirus diversity within hosts of the order Chiroptera: Eidolon helvum papillomavirus type 1.</title>
        <authorList>
            <person name="Garcia-Perez R."/>
            <person name="Wibbelt G."/>
            <person name="Mengual-Chulia B."/>
            <person name="Bravo I.G."/>
        </authorList>
    </citation>
    <scope>NUCLEOTIDE SEQUENCE [LARGE SCALE GENOMIC DNA]</scope>
</reference>
<dbReference type="GO" id="GO:0003677">
    <property type="term" value="F:DNA binding"/>
    <property type="evidence" value="ECO:0007669"/>
    <property type="project" value="UniProtKB-UniRule"/>
</dbReference>
<dbReference type="GO" id="GO:0005198">
    <property type="term" value="F:structural molecule activity"/>
    <property type="evidence" value="ECO:0007669"/>
    <property type="project" value="UniProtKB-UniRule"/>
</dbReference>
<keyword evidence="8 15" id="KW-0426">Late protein</keyword>
<dbReference type="GO" id="GO:0046718">
    <property type="term" value="P:symbiont entry into host cell"/>
    <property type="evidence" value="ECO:0007669"/>
    <property type="project" value="UniProtKB-KW"/>
</dbReference>
<keyword evidence="17" id="KW-1185">Reference proteome</keyword>
<dbReference type="OrthoDB" id="8047at10239"/>
<evidence type="ECO:0000313" key="16">
    <source>
        <dbReference type="EMBL" id="AGB34180.1"/>
    </source>
</evidence>
<keyword evidence="3 15" id="KW-0167">Capsid protein</keyword>
<dbReference type="GeneID" id="37618243"/>
<evidence type="ECO:0000256" key="9">
    <source>
        <dbReference type="ARBA" id="ARBA00022952"/>
    </source>
</evidence>
<dbReference type="GO" id="GO:0042025">
    <property type="term" value="C:host cell nucleus"/>
    <property type="evidence" value="ECO:0007669"/>
    <property type="project" value="UniProtKB-SubCell"/>
</dbReference>
<keyword evidence="13 15" id="KW-1015">Disulfide bond</keyword>
<evidence type="ECO:0000256" key="6">
    <source>
        <dbReference type="ARBA" id="ARBA00022812"/>
    </source>
</evidence>
<keyword evidence="11 15" id="KW-1176">Cytoplasmic inwards viral transport</keyword>
<sequence>MTLKVRRKRAAVKDLYPTCKIFNTCPADVIPKVEGTTIADKILQWGGSGVYFGTLGIGTGRSGGGIPLGTPFGGGGGGRGPPVVTLKPSLPLDTIMPEVSIPIDVAATPAAIPTDPSIIDLYDYPGAPYGPESIPGVVNGNTQIVVADVHPLPQEPTIVLTGEDPFGPPDTTFIETGVVSRTQYNNPTFEIEIGTNLTVGESSASDQVHVTGTSGSFIGPQEIPLLDITPSEVATRSRTFDTEIEAETEFGTSTPITTQRPARTGLYSKRYAQVRVREPEIITRPRVQYFTNPAFEDIEAIDPDVSFIFERDQQQLARELPGELADVARLSKVTYSRTPSGLVRASRIGRSYTIRTRTGVQIGAQTHFFTDLTPITRVEEFELHTLVETSNESSIVQPLAESSFDRVDLDEVTGPVSDDQLLDEDSIEFSGTLELHGVEPVAINEAPVRPTFLDYVVKPPIYIENISGQVLFPTTTGEEDEMVITPAPTSHDVPIIVVDATSQDFYLHPYLQHKKRKRKHFVYMFADGSVASEYQ</sequence>
<keyword evidence="12 15" id="KW-0238">DNA-binding</keyword>
<gene>
    <name evidence="15 16" type="primary">L2</name>
</gene>